<gene>
    <name evidence="1" type="ORF">H9867_06500</name>
</gene>
<protein>
    <submittedName>
        <fullName evidence="1">Acyl-CoA carboxylase subunit epsilon</fullName>
    </submittedName>
</protein>
<organism evidence="1 2">
    <name type="scientific">Candidatus Corynebacterium gallistercoris</name>
    <dbReference type="NCBI Taxonomy" id="2838530"/>
    <lineage>
        <taxon>Bacteria</taxon>
        <taxon>Bacillati</taxon>
        <taxon>Actinomycetota</taxon>
        <taxon>Actinomycetes</taxon>
        <taxon>Mycobacteriales</taxon>
        <taxon>Corynebacteriaceae</taxon>
        <taxon>Corynebacterium</taxon>
    </lineage>
</organism>
<proteinExistence type="predicted"/>
<sequence length="67" mass="7315">MTESAYEITKGALDEAQRVALTRTLDGIAAEARAIRSAKPDTRGHYGVHAVRHANPAGFRNPRMPRS</sequence>
<reference evidence="1" key="1">
    <citation type="journal article" date="2021" name="PeerJ">
        <title>Extensive microbial diversity within the chicken gut microbiome revealed by metagenomics and culture.</title>
        <authorList>
            <person name="Gilroy R."/>
            <person name="Ravi A."/>
            <person name="Getino M."/>
            <person name="Pursley I."/>
            <person name="Horton D.L."/>
            <person name="Alikhan N.F."/>
            <person name="Baker D."/>
            <person name="Gharbi K."/>
            <person name="Hall N."/>
            <person name="Watson M."/>
            <person name="Adriaenssens E.M."/>
            <person name="Foster-Nyarko E."/>
            <person name="Jarju S."/>
            <person name="Secka A."/>
            <person name="Antonio M."/>
            <person name="Oren A."/>
            <person name="Chaudhuri R.R."/>
            <person name="La Ragione R."/>
            <person name="Hildebrand F."/>
            <person name="Pallen M.J."/>
        </authorList>
    </citation>
    <scope>NUCLEOTIDE SEQUENCE</scope>
    <source>
        <strain evidence="1">4376</strain>
    </source>
</reference>
<dbReference type="EMBL" id="DXFZ01000082">
    <property type="protein sequence ID" value="HIW96114.1"/>
    <property type="molecule type" value="Genomic_DNA"/>
</dbReference>
<comment type="caution">
    <text evidence="1">The sequence shown here is derived from an EMBL/GenBank/DDBJ whole genome shotgun (WGS) entry which is preliminary data.</text>
</comment>
<dbReference type="AlphaFoldDB" id="A0A9D1RYJ9"/>
<reference evidence="1" key="2">
    <citation type="submission" date="2021-04" db="EMBL/GenBank/DDBJ databases">
        <authorList>
            <person name="Gilroy R."/>
        </authorList>
    </citation>
    <scope>NUCLEOTIDE SEQUENCE</scope>
    <source>
        <strain evidence="1">4376</strain>
    </source>
</reference>
<name>A0A9D1RYJ9_9CORY</name>
<accession>A0A9D1RYJ9</accession>
<evidence type="ECO:0000313" key="2">
    <source>
        <dbReference type="Proteomes" id="UP000824189"/>
    </source>
</evidence>
<dbReference type="Proteomes" id="UP000824189">
    <property type="component" value="Unassembled WGS sequence"/>
</dbReference>
<evidence type="ECO:0000313" key="1">
    <source>
        <dbReference type="EMBL" id="HIW96114.1"/>
    </source>
</evidence>